<feature type="region of interest" description="Disordered" evidence="2">
    <location>
        <begin position="53"/>
        <end position="73"/>
    </location>
</feature>
<feature type="region of interest" description="Disordered" evidence="2">
    <location>
        <begin position="318"/>
        <end position="361"/>
    </location>
</feature>
<dbReference type="AlphaFoldDB" id="A0AAN9UZW7"/>
<dbReference type="GO" id="GO:0001227">
    <property type="term" value="F:DNA-binding transcription repressor activity, RNA polymerase II-specific"/>
    <property type="evidence" value="ECO:0007669"/>
    <property type="project" value="InterPro"/>
</dbReference>
<evidence type="ECO:0000259" key="3">
    <source>
        <dbReference type="PROSITE" id="PS50004"/>
    </source>
</evidence>
<feature type="region of interest" description="Disordered" evidence="2">
    <location>
        <begin position="447"/>
        <end position="528"/>
    </location>
</feature>
<comment type="similarity">
    <text evidence="1">Belongs to the CC2D1 family.</text>
</comment>
<dbReference type="InterPro" id="IPR000008">
    <property type="entry name" value="C2_dom"/>
</dbReference>
<dbReference type="SMART" id="SM00685">
    <property type="entry name" value="DM14"/>
    <property type="match status" value="4"/>
</dbReference>
<dbReference type="Pfam" id="PF00168">
    <property type="entry name" value="C2"/>
    <property type="match status" value="1"/>
</dbReference>
<feature type="compositionally biased region" description="Basic and acidic residues" evidence="2">
    <location>
        <begin position="143"/>
        <end position="152"/>
    </location>
</feature>
<evidence type="ECO:0000313" key="5">
    <source>
        <dbReference type="Proteomes" id="UP001378592"/>
    </source>
</evidence>
<organism evidence="4 5">
    <name type="scientific">Gryllus longicercus</name>
    <dbReference type="NCBI Taxonomy" id="2509291"/>
    <lineage>
        <taxon>Eukaryota</taxon>
        <taxon>Metazoa</taxon>
        <taxon>Ecdysozoa</taxon>
        <taxon>Arthropoda</taxon>
        <taxon>Hexapoda</taxon>
        <taxon>Insecta</taxon>
        <taxon>Pterygota</taxon>
        <taxon>Neoptera</taxon>
        <taxon>Polyneoptera</taxon>
        <taxon>Orthoptera</taxon>
        <taxon>Ensifera</taxon>
        <taxon>Gryllidea</taxon>
        <taxon>Grylloidea</taxon>
        <taxon>Gryllidae</taxon>
        <taxon>Gryllinae</taxon>
        <taxon>Gryllus</taxon>
    </lineage>
</organism>
<sequence length="874" mass="94983">MFGRKKEVREGRRQNLSKYGLLDIPGIDNSGFDVNEDGDDDDDDALEAELLALTSGSTPSRPKKKTVLPSPSVNLDSMVAESLRDIPSDDDVSVDENDPALLNELNDLVDDNVTEEAQSSNQSHPQNVAPKEDIISLLQSRQKMYEEAERNAKSSGETARARRFARGIKTLNDMIKQASAGRVINEEEIPPPVVISIKRKSSVDEPSAPSPAVPSRPAPPPPVPGRVQPSPLPAAPAPGGGPVESLNDGADAVSSGGAPSSEQTHDSSSDSSALQVLLARRNEFKEAALEAKRNGDSSKALQYVRVVKQFEPVIAAAAAGQPVDLGSIPPPPREYELQSSAASSNPRKESAEQQTAPDRSADMIGEVAEMMANAAAAAQEENLASDEPAFSAPPPPATVLEALEQRLIKYKSAEQAAKEEGNSSKVRRMGRIVKQYESAIKMHKAGKPIPVDELPTPPGFGPIPVEGGSGPAAAPSPAAGAPVPATPATPAAPAAPRTPVTPQTPQDAEPSGTAAKPNVRKSPQSRQEKQLALLLSRQKKFREAAIEAKRKGEINQAKEYLRIAKGFDPLIEASQNGLPIDLASLPIPPENKVELETDFDVVNLEDCLPGTDSEIYEKLEEDLLRQTKMCLTTRDHFKATGDIASANRFEQLALHSKKDLDAVKCAHKRGDAVPKFHYETRTFNIVQCCTELGDNDLELSVVQGINYNVPNPKEVDTYVKFEFPFPAETPVKDRTGIIKDTNNPQYNQTFLLSIQRNARACQRVFKRQAVKLEVWSRGSVWHRLCCFLCLSGTKRERKAEESRGFFRGDSLIGTASVKLMPLETKCIIHDAFDLMDGRKAVGGKLEVKIRVRNPILAKQVEKVQEKWLVIDQYC</sequence>
<name>A0AAN9UZW7_9ORTH</name>
<feature type="region of interest" description="Disordered" evidence="2">
    <location>
        <begin position="141"/>
        <end position="161"/>
    </location>
</feature>
<dbReference type="PROSITE" id="PS50004">
    <property type="entry name" value="C2"/>
    <property type="match status" value="1"/>
</dbReference>
<keyword evidence="5" id="KW-1185">Reference proteome</keyword>
<evidence type="ECO:0000313" key="4">
    <source>
        <dbReference type="EMBL" id="KAK7788951.1"/>
    </source>
</evidence>
<protein>
    <recommendedName>
        <fullName evidence="3">C2 domain-containing protein</fullName>
    </recommendedName>
</protein>
<feature type="region of interest" description="Disordered" evidence="2">
    <location>
        <begin position="374"/>
        <end position="398"/>
    </location>
</feature>
<dbReference type="Gene3D" id="2.60.40.150">
    <property type="entry name" value="C2 domain"/>
    <property type="match status" value="1"/>
</dbReference>
<dbReference type="EMBL" id="JAZDUA010000880">
    <property type="protein sequence ID" value="KAK7788951.1"/>
    <property type="molecule type" value="Genomic_DNA"/>
</dbReference>
<proteinExistence type="inferred from homology"/>
<comment type="caution">
    <text evidence="4">The sequence shown here is derived from an EMBL/GenBank/DDBJ whole genome shotgun (WGS) entry which is preliminary data.</text>
</comment>
<evidence type="ECO:0000256" key="2">
    <source>
        <dbReference type="SAM" id="MobiDB-lite"/>
    </source>
</evidence>
<feature type="region of interest" description="Disordered" evidence="2">
    <location>
        <begin position="196"/>
        <end position="275"/>
    </location>
</feature>
<dbReference type="InterPro" id="IPR006608">
    <property type="entry name" value="CC2D1A/B_DM14"/>
</dbReference>
<dbReference type="InterPro" id="IPR039725">
    <property type="entry name" value="CC2D1A/B"/>
</dbReference>
<accession>A0AAN9UZW7</accession>
<dbReference type="CDD" id="cd08690">
    <property type="entry name" value="C2_Freud-1"/>
    <property type="match status" value="1"/>
</dbReference>
<dbReference type="PANTHER" id="PTHR13076:SF9">
    <property type="entry name" value="COILED-COIL AND C2 DOMAIN-CONTAINING PROTEIN 1-LIKE"/>
    <property type="match status" value="1"/>
</dbReference>
<dbReference type="SMART" id="SM00239">
    <property type="entry name" value="C2"/>
    <property type="match status" value="1"/>
</dbReference>
<dbReference type="InterPro" id="IPR035892">
    <property type="entry name" value="C2_domain_sf"/>
</dbReference>
<feature type="domain" description="C2" evidence="3">
    <location>
        <begin position="668"/>
        <end position="832"/>
    </location>
</feature>
<feature type="compositionally biased region" description="Low complexity" evidence="2">
    <location>
        <begin position="471"/>
        <end position="506"/>
    </location>
</feature>
<evidence type="ECO:0000256" key="1">
    <source>
        <dbReference type="ARBA" id="ARBA00010672"/>
    </source>
</evidence>
<dbReference type="SUPFAM" id="SSF49562">
    <property type="entry name" value="C2 domain (Calcium/lipid-binding domain, CaLB)"/>
    <property type="match status" value="1"/>
</dbReference>
<dbReference type="Proteomes" id="UP001378592">
    <property type="component" value="Unassembled WGS sequence"/>
</dbReference>
<dbReference type="PANTHER" id="PTHR13076">
    <property type="entry name" value="COILED-COIL AND C2 DOMAIN-CONTAINING PROTEIN 1-LIKE"/>
    <property type="match status" value="1"/>
</dbReference>
<gene>
    <name evidence="4" type="ORF">R5R35_002357</name>
</gene>
<dbReference type="Pfam" id="PF21528">
    <property type="entry name" value="CC2D1A-B_DM14"/>
    <property type="match status" value="4"/>
</dbReference>
<reference evidence="4 5" key="1">
    <citation type="submission" date="2024-03" db="EMBL/GenBank/DDBJ databases">
        <title>The genome assembly and annotation of the cricket Gryllus longicercus Weissman &amp; Gray.</title>
        <authorList>
            <person name="Szrajer S."/>
            <person name="Gray D."/>
            <person name="Ylla G."/>
        </authorList>
    </citation>
    <scope>NUCLEOTIDE SEQUENCE [LARGE SCALE GENOMIC DNA]</scope>
    <source>
        <strain evidence="4">DAG 2021-001</strain>
        <tissue evidence="4">Whole body minus gut</tissue>
    </source>
</reference>
<dbReference type="InterPro" id="IPR037772">
    <property type="entry name" value="C2_Freud"/>
</dbReference>
<feature type="compositionally biased region" description="Pro residues" evidence="2">
    <location>
        <begin position="208"/>
        <end position="236"/>
    </location>
</feature>